<organism evidence="1 2">
    <name type="scientific">Tritrichomonas foetus</name>
    <dbReference type="NCBI Taxonomy" id="1144522"/>
    <lineage>
        <taxon>Eukaryota</taxon>
        <taxon>Metamonada</taxon>
        <taxon>Parabasalia</taxon>
        <taxon>Tritrichomonadida</taxon>
        <taxon>Tritrichomonadidae</taxon>
        <taxon>Tritrichomonas</taxon>
    </lineage>
</organism>
<comment type="caution">
    <text evidence="1">The sequence shown here is derived from an EMBL/GenBank/DDBJ whole genome shotgun (WGS) entry which is preliminary data.</text>
</comment>
<dbReference type="RefSeq" id="XP_068366351.1">
    <property type="nucleotide sequence ID" value="XM_068499191.1"/>
</dbReference>
<name>A0A1J4KPJ6_9EUKA</name>
<evidence type="ECO:0000313" key="2">
    <source>
        <dbReference type="Proteomes" id="UP000179807"/>
    </source>
</evidence>
<reference evidence="1" key="1">
    <citation type="submission" date="2016-10" db="EMBL/GenBank/DDBJ databases">
        <authorList>
            <person name="Benchimol M."/>
            <person name="Almeida L.G."/>
            <person name="Vasconcelos A.T."/>
            <person name="Perreira-Neves A."/>
            <person name="Rosa I.A."/>
            <person name="Tasca T."/>
            <person name="Bogo M.R."/>
            <person name="de Souza W."/>
        </authorList>
    </citation>
    <scope>NUCLEOTIDE SEQUENCE [LARGE SCALE GENOMIC DNA]</scope>
    <source>
        <strain evidence="1">K</strain>
    </source>
</reference>
<dbReference type="OrthoDB" id="10406749at2759"/>
<sequence length="200" mass="24022">MRALYLNQQEKYKKEWYRIHGQKPPNLGFEEEKPKKYEPCTQTITETTIVDGYPAENACSPHDLFYSYWETENAGMEPIEFRAAANTLRGDTIIGWKDVPQPGHGEINDCFTPYENDIMSFGAFETFRAELKKRGQHLANEMKRVDDEFNRKPVKNWFCLKEKQFSIEHMRFNELKRRRAAREEFRDYYRAQEEFYDQEM</sequence>
<protein>
    <submittedName>
        <fullName evidence="1">Uncharacterized protein</fullName>
    </submittedName>
</protein>
<keyword evidence="2" id="KW-1185">Reference proteome</keyword>
<dbReference type="AlphaFoldDB" id="A0A1J4KPJ6"/>
<proteinExistence type="predicted"/>
<gene>
    <name evidence="1" type="ORF">TRFO_16786</name>
</gene>
<dbReference type="Proteomes" id="UP000179807">
    <property type="component" value="Unassembled WGS sequence"/>
</dbReference>
<dbReference type="EMBL" id="MLAK01000546">
    <property type="protein sequence ID" value="OHT13215.1"/>
    <property type="molecule type" value="Genomic_DNA"/>
</dbReference>
<dbReference type="VEuPathDB" id="TrichDB:TRFO_16786"/>
<dbReference type="GeneID" id="94833895"/>
<accession>A0A1J4KPJ6</accession>
<evidence type="ECO:0000313" key="1">
    <source>
        <dbReference type="EMBL" id="OHT13215.1"/>
    </source>
</evidence>